<evidence type="ECO:0000256" key="1">
    <source>
        <dbReference type="SAM" id="MobiDB-lite"/>
    </source>
</evidence>
<comment type="caution">
    <text evidence="2">The sequence shown here is derived from an EMBL/GenBank/DDBJ whole genome shotgun (WGS) entry which is preliminary data.</text>
</comment>
<dbReference type="AlphaFoldDB" id="A0A4C1USV6"/>
<dbReference type="Proteomes" id="UP000299102">
    <property type="component" value="Unassembled WGS sequence"/>
</dbReference>
<feature type="region of interest" description="Disordered" evidence="1">
    <location>
        <begin position="1"/>
        <end position="26"/>
    </location>
</feature>
<sequence>MISRYRDHPAPTPYKSLAPARSRQHWPNSDEMVRPLCILAAVIAYTIFTDAAPGYAMKRVRRGFDNGPGFGRGGSASREFDVSRGGGCTGESLRSASDSGSREVAYNREGARAGSAATGGATSATRGGRSFAKASSSSSSFSGVNKVM</sequence>
<dbReference type="EMBL" id="BGZK01000215">
    <property type="protein sequence ID" value="GBP29072.1"/>
    <property type="molecule type" value="Genomic_DNA"/>
</dbReference>
<name>A0A4C1USV6_EUMVA</name>
<protein>
    <submittedName>
        <fullName evidence="2">Uncharacterized protein</fullName>
    </submittedName>
</protein>
<feature type="region of interest" description="Disordered" evidence="1">
    <location>
        <begin position="66"/>
        <end position="148"/>
    </location>
</feature>
<evidence type="ECO:0000313" key="2">
    <source>
        <dbReference type="EMBL" id="GBP29072.1"/>
    </source>
</evidence>
<keyword evidence="3" id="KW-1185">Reference proteome</keyword>
<organism evidence="2 3">
    <name type="scientific">Eumeta variegata</name>
    <name type="common">Bagworm moth</name>
    <name type="synonym">Eumeta japonica</name>
    <dbReference type="NCBI Taxonomy" id="151549"/>
    <lineage>
        <taxon>Eukaryota</taxon>
        <taxon>Metazoa</taxon>
        <taxon>Ecdysozoa</taxon>
        <taxon>Arthropoda</taxon>
        <taxon>Hexapoda</taxon>
        <taxon>Insecta</taxon>
        <taxon>Pterygota</taxon>
        <taxon>Neoptera</taxon>
        <taxon>Endopterygota</taxon>
        <taxon>Lepidoptera</taxon>
        <taxon>Glossata</taxon>
        <taxon>Ditrysia</taxon>
        <taxon>Tineoidea</taxon>
        <taxon>Psychidae</taxon>
        <taxon>Oiketicinae</taxon>
        <taxon>Eumeta</taxon>
    </lineage>
</organism>
<accession>A0A4C1USV6</accession>
<feature type="compositionally biased region" description="Low complexity" evidence="1">
    <location>
        <begin position="112"/>
        <end position="142"/>
    </location>
</feature>
<reference evidence="2 3" key="1">
    <citation type="journal article" date="2019" name="Commun. Biol.">
        <title>The bagworm genome reveals a unique fibroin gene that provides high tensile strength.</title>
        <authorList>
            <person name="Kono N."/>
            <person name="Nakamura H."/>
            <person name="Ohtoshi R."/>
            <person name="Tomita M."/>
            <person name="Numata K."/>
            <person name="Arakawa K."/>
        </authorList>
    </citation>
    <scope>NUCLEOTIDE SEQUENCE [LARGE SCALE GENOMIC DNA]</scope>
</reference>
<proteinExistence type="predicted"/>
<gene>
    <name evidence="2" type="ORF">EVAR_10888_1</name>
</gene>
<evidence type="ECO:0000313" key="3">
    <source>
        <dbReference type="Proteomes" id="UP000299102"/>
    </source>
</evidence>